<dbReference type="EMBL" id="CP036349">
    <property type="protein sequence ID" value="QDV73506.1"/>
    <property type="molecule type" value="Genomic_DNA"/>
</dbReference>
<name>A0A518K6U2_9BACT</name>
<feature type="chain" id="PRO_5021791311" description="SMP-30/Gluconolaconase/LRE-like region" evidence="1">
    <location>
        <begin position="24"/>
        <end position="299"/>
    </location>
</feature>
<dbReference type="AlphaFoldDB" id="A0A518K6U2"/>
<evidence type="ECO:0008006" key="4">
    <source>
        <dbReference type="Google" id="ProtNLM"/>
    </source>
</evidence>
<accession>A0A518K6U2</accession>
<gene>
    <name evidence="2" type="ORF">Spa11_17030</name>
</gene>
<protein>
    <recommendedName>
        <fullName evidence="4">SMP-30/Gluconolaconase/LRE-like region</fullName>
    </recommendedName>
</protein>
<organism evidence="2 3">
    <name type="scientific">Botrimarina mediterranea</name>
    <dbReference type="NCBI Taxonomy" id="2528022"/>
    <lineage>
        <taxon>Bacteria</taxon>
        <taxon>Pseudomonadati</taxon>
        <taxon>Planctomycetota</taxon>
        <taxon>Planctomycetia</taxon>
        <taxon>Pirellulales</taxon>
        <taxon>Lacipirellulaceae</taxon>
        <taxon>Botrimarina</taxon>
    </lineage>
</organism>
<evidence type="ECO:0000256" key="1">
    <source>
        <dbReference type="SAM" id="SignalP"/>
    </source>
</evidence>
<evidence type="ECO:0000313" key="3">
    <source>
        <dbReference type="Proteomes" id="UP000316426"/>
    </source>
</evidence>
<dbReference type="RefSeq" id="WP_145110615.1">
    <property type="nucleotide sequence ID" value="NZ_CP036349.1"/>
</dbReference>
<dbReference type="KEGG" id="bmei:Spa11_17030"/>
<feature type="signal peptide" evidence="1">
    <location>
        <begin position="1"/>
        <end position="23"/>
    </location>
</feature>
<keyword evidence="3" id="KW-1185">Reference proteome</keyword>
<evidence type="ECO:0000313" key="2">
    <source>
        <dbReference type="EMBL" id="QDV73506.1"/>
    </source>
</evidence>
<dbReference type="SUPFAM" id="SSF63829">
    <property type="entry name" value="Calcium-dependent phosphotriesterase"/>
    <property type="match status" value="1"/>
</dbReference>
<dbReference type="Proteomes" id="UP000316426">
    <property type="component" value="Chromosome"/>
</dbReference>
<keyword evidence="1" id="KW-0732">Signal</keyword>
<proteinExistence type="predicted"/>
<sequence precursor="true">MRTSQLLGTLLLAIAATSLSASAAEPVVVIDGLSQPTGLAVREGPRGGVELAIAEAGVGRLTSVTLLGEERQNAVTLVEGLGAEPHAVAWAADGVLFAAGEKITAYACERPDLPAKELASAAESTPGRGAFTSLVATDRHVYALLDGGLWRSRRLAEQLTEARVATQHEEGHDEAIVGLALNPRGYLASLVSTRLGHELRFLDPERPEAPGDATPVTGLEEPFAMSYGAVTRPSEPLLYALQADGVYRIDAAGPSLATARRVAEIAEAKAMAFGPDGALYIVTADESRTGVVLRTAGEF</sequence>
<reference evidence="2 3" key="1">
    <citation type="submission" date="2019-02" db="EMBL/GenBank/DDBJ databases">
        <title>Deep-cultivation of Planctomycetes and their phenomic and genomic characterization uncovers novel biology.</title>
        <authorList>
            <person name="Wiegand S."/>
            <person name="Jogler M."/>
            <person name="Boedeker C."/>
            <person name="Pinto D."/>
            <person name="Vollmers J."/>
            <person name="Rivas-Marin E."/>
            <person name="Kohn T."/>
            <person name="Peeters S.H."/>
            <person name="Heuer A."/>
            <person name="Rast P."/>
            <person name="Oberbeckmann S."/>
            <person name="Bunk B."/>
            <person name="Jeske O."/>
            <person name="Meyerdierks A."/>
            <person name="Storesund J.E."/>
            <person name="Kallscheuer N."/>
            <person name="Luecker S."/>
            <person name="Lage O.M."/>
            <person name="Pohl T."/>
            <person name="Merkel B.J."/>
            <person name="Hornburger P."/>
            <person name="Mueller R.-W."/>
            <person name="Bruemmer F."/>
            <person name="Labrenz M."/>
            <person name="Spormann A.M."/>
            <person name="Op den Camp H."/>
            <person name="Overmann J."/>
            <person name="Amann R."/>
            <person name="Jetten M.S.M."/>
            <person name="Mascher T."/>
            <person name="Medema M.H."/>
            <person name="Devos D.P."/>
            <person name="Kaster A.-K."/>
            <person name="Ovreas L."/>
            <person name="Rohde M."/>
            <person name="Galperin M.Y."/>
            <person name="Jogler C."/>
        </authorList>
    </citation>
    <scope>NUCLEOTIDE SEQUENCE [LARGE SCALE GENOMIC DNA]</scope>
    <source>
        <strain evidence="2 3">Spa11</strain>
    </source>
</reference>